<evidence type="ECO:0000256" key="4">
    <source>
        <dbReference type="PROSITE-ProRule" id="PRU00325"/>
    </source>
</evidence>
<keyword evidence="2 4" id="KW-0863">Zinc-finger</keyword>
<dbReference type="KEGG" id="rsz:130499513"/>
<evidence type="ECO:0000256" key="5">
    <source>
        <dbReference type="SAM" id="MobiDB-lite"/>
    </source>
</evidence>
<protein>
    <submittedName>
        <fullName evidence="8">Uncharacterized protein LOC108825022</fullName>
    </submittedName>
    <submittedName>
        <fullName evidence="9">Uncharacterized protein LOC130499513</fullName>
    </submittedName>
    <submittedName>
        <fullName evidence="10">Uncharacterized protein LOC130502607</fullName>
    </submittedName>
</protein>
<evidence type="ECO:0000313" key="10">
    <source>
        <dbReference type="RefSeq" id="XP_056853332.1"/>
    </source>
</evidence>
<feature type="region of interest" description="Disordered" evidence="5">
    <location>
        <begin position="112"/>
        <end position="162"/>
    </location>
</feature>
<accession>A0A9W3CP95</accession>
<dbReference type="GO" id="GO:0008270">
    <property type="term" value="F:zinc ion binding"/>
    <property type="evidence" value="ECO:0007669"/>
    <property type="project" value="UniProtKB-KW"/>
</dbReference>
<dbReference type="KEGG" id="rsz:130502607"/>
<name>A0A9W3CP95_RAPSA</name>
<dbReference type="Pfam" id="PF04434">
    <property type="entry name" value="SWIM"/>
    <property type="match status" value="1"/>
</dbReference>
<dbReference type="AlphaFoldDB" id="A0A9W3CP95"/>
<dbReference type="RefSeq" id="XP_056853332.1">
    <property type="nucleotide sequence ID" value="XM_056997352.1"/>
</dbReference>
<sequence>MHIYGSCGMWKFDPQKGWGFDVDMKKRGRVLVLELTSSFEDLRVMVFKDFGIDENDVELELSYLPMELIGTIDCPPVIIENDSQVKNFLTYVRGKPSTRLCVSTSLMHGNNDSIGVDKEESNSPFREVGEASSVSARDESGSSSDCNANGSEEDDHLAIRGKEDDRGKSVRFSLIDVVKKGETFQNKSMLKAALEMSATKHNFDYKVVKSDRKLWYIRCIDNHCNWSVRAEGLSGSTYFIIKKYVADHTCAASSMNNGGRIPSAKTIGSIIMHRYDGVKEGPKTNDIIQIMRMDHGCEISKSLAWDAREFAIHVVRGIPEQSFGKIPKYLYMLREANPGTQTFYETDVDGKFRFLFLSFGQSIRGFHTSMRKVLVVDGTFLKSKYKGVLLVATALDGNSNLYPIAFAVVDSENDRSWDWFLRHLKLVVADERSLAFVSDRNGSLCKAIQNVYPLSQHGICIHHLLNNVVTHYRGKGLVGLIAKASKAYRVVDYEKLFHAVCNISPAIGKYLTDAEVGKWARCQFPGYRYDMRTTNPAESINSALRTPREYPVIPLLDSIREMLTRWFFERRTLSRKHTKPLTIAIEKKIDRRIRKGRTFLVQPVNEHRFLVLGDTIDCLVDLDRRTCSCGKYDLIKLPCRHAIKAGLTVGRTPSSLTDDMYTTSTWRTAYQETINPIGVPEDSWVVPDDVQNAAVLPPESRRGAGRRRKRRYETVEDKLRSSQATQGKKKRKCSRCGEENHNRATCDRAI</sequence>
<evidence type="ECO:0000313" key="7">
    <source>
        <dbReference type="Proteomes" id="UP000504610"/>
    </source>
</evidence>
<dbReference type="SMART" id="SM00575">
    <property type="entry name" value="ZnF_PMZ"/>
    <property type="match status" value="1"/>
</dbReference>
<reference evidence="8 9" key="2">
    <citation type="submission" date="2025-04" db="UniProtKB">
        <authorList>
            <consortium name="RefSeq"/>
        </authorList>
    </citation>
    <scope>IDENTIFICATION</scope>
    <source>
        <tissue evidence="8 9">Leaf</tissue>
    </source>
</reference>
<evidence type="ECO:0000256" key="1">
    <source>
        <dbReference type="ARBA" id="ARBA00022723"/>
    </source>
</evidence>
<dbReference type="InterPro" id="IPR006564">
    <property type="entry name" value="Znf_PMZ"/>
</dbReference>
<dbReference type="Proteomes" id="UP000504610">
    <property type="component" value="Chromosome 9"/>
</dbReference>
<keyword evidence="1" id="KW-0479">Metal-binding</keyword>
<dbReference type="KEGG" id="rsz:108825022"/>
<organism evidence="7 10">
    <name type="scientific">Raphanus sativus</name>
    <name type="common">Radish</name>
    <name type="synonym">Raphanus raphanistrum var. sativus</name>
    <dbReference type="NCBI Taxonomy" id="3726"/>
    <lineage>
        <taxon>Eukaryota</taxon>
        <taxon>Viridiplantae</taxon>
        <taxon>Streptophyta</taxon>
        <taxon>Embryophyta</taxon>
        <taxon>Tracheophyta</taxon>
        <taxon>Spermatophyta</taxon>
        <taxon>Magnoliopsida</taxon>
        <taxon>eudicotyledons</taxon>
        <taxon>Gunneridae</taxon>
        <taxon>Pentapetalae</taxon>
        <taxon>rosids</taxon>
        <taxon>malvids</taxon>
        <taxon>Brassicales</taxon>
        <taxon>Brassicaceae</taxon>
        <taxon>Brassiceae</taxon>
        <taxon>Raphanus</taxon>
    </lineage>
</organism>
<gene>
    <name evidence="10" type="primary">LOC130502607</name>
    <name evidence="8" type="synonym">LOC108825022</name>
    <name evidence="9" type="synonym">LOC130499513</name>
</gene>
<evidence type="ECO:0000259" key="6">
    <source>
        <dbReference type="PROSITE" id="PS50966"/>
    </source>
</evidence>
<dbReference type="Proteomes" id="UP000504610">
    <property type="component" value="Chromosome 3"/>
</dbReference>
<evidence type="ECO:0000256" key="2">
    <source>
        <dbReference type="ARBA" id="ARBA00022771"/>
    </source>
</evidence>
<proteinExistence type="predicted"/>
<evidence type="ECO:0000313" key="9">
    <source>
        <dbReference type="RefSeq" id="XP_056849628.1"/>
    </source>
</evidence>
<dbReference type="PROSITE" id="PS50966">
    <property type="entry name" value="ZF_SWIM"/>
    <property type="match status" value="1"/>
</dbReference>
<dbReference type="RefSeq" id="XP_018453873.2">
    <property type="nucleotide sequence ID" value="XM_018598371.2"/>
</dbReference>
<dbReference type="RefSeq" id="XP_056849628.1">
    <property type="nucleotide sequence ID" value="XM_056993648.1"/>
</dbReference>
<feature type="domain" description="SWIM-type" evidence="6">
    <location>
        <begin position="616"/>
        <end position="650"/>
    </location>
</feature>
<keyword evidence="3" id="KW-0862">Zinc</keyword>
<evidence type="ECO:0000313" key="8">
    <source>
        <dbReference type="RefSeq" id="XP_018453873.2"/>
    </source>
</evidence>
<reference evidence="7" key="1">
    <citation type="journal article" date="2019" name="Database">
        <title>The radish genome database (RadishGD): an integrated information resource for radish genomics.</title>
        <authorList>
            <person name="Yu H.J."/>
            <person name="Baek S."/>
            <person name="Lee Y.J."/>
            <person name="Cho A."/>
            <person name="Mun J.H."/>
        </authorList>
    </citation>
    <scope>NUCLEOTIDE SEQUENCE [LARGE SCALE GENOMIC DNA]</scope>
    <source>
        <strain evidence="7">cv. WK10039</strain>
    </source>
</reference>
<dbReference type="InterPro" id="IPR007527">
    <property type="entry name" value="Znf_SWIM"/>
</dbReference>
<dbReference type="InterPro" id="IPR018289">
    <property type="entry name" value="MULE_transposase_dom"/>
</dbReference>
<dbReference type="PANTHER" id="PTHR31973">
    <property type="entry name" value="POLYPROTEIN, PUTATIVE-RELATED"/>
    <property type="match status" value="1"/>
</dbReference>
<dbReference type="Pfam" id="PF10551">
    <property type="entry name" value="MULE"/>
    <property type="match status" value="1"/>
</dbReference>
<feature type="compositionally biased region" description="Polar residues" evidence="5">
    <location>
        <begin position="141"/>
        <end position="150"/>
    </location>
</feature>
<dbReference type="Pfam" id="PF03108">
    <property type="entry name" value="DBD_Tnp_Mut"/>
    <property type="match status" value="1"/>
</dbReference>
<dbReference type="InterPro" id="IPR004332">
    <property type="entry name" value="Transposase_MuDR"/>
</dbReference>
<feature type="region of interest" description="Disordered" evidence="5">
    <location>
        <begin position="699"/>
        <end position="730"/>
    </location>
</feature>
<evidence type="ECO:0000256" key="3">
    <source>
        <dbReference type="ARBA" id="ARBA00022833"/>
    </source>
</evidence>
<keyword evidence="7" id="KW-1185">Reference proteome</keyword>
<dbReference type="OrthoDB" id="1032209at2759"/>
<dbReference type="PANTHER" id="PTHR31973:SF129">
    <property type="entry name" value="SWIM-TYPE DOMAIN-CONTAINING PROTEIN"/>
    <property type="match status" value="1"/>
</dbReference>
<dbReference type="GeneID" id="130502607"/>